<dbReference type="Gene3D" id="3.30.40.10">
    <property type="entry name" value="Zinc/RING finger domain, C3HC4 (zinc finger)"/>
    <property type="match status" value="1"/>
</dbReference>
<organism evidence="9 10">
    <name type="scientific">Kwoniella shivajii</name>
    <dbReference type="NCBI Taxonomy" id="564305"/>
    <lineage>
        <taxon>Eukaryota</taxon>
        <taxon>Fungi</taxon>
        <taxon>Dikarya</taxon>
        <taxon>Basidiomycota</taxon>
        <taxon>Agaricomycotina</taxon>
        <taxon>Tremellomycetes</taxon>
        <taxon>Tremellales</taxon>
        <taxon>Cryptococcaceae</taxon>
        <taxon>Kwoniella</taxon>
    </lineage>
</organism>
<dbReference type="PROSITE" id="PS50089">
    <property type="entry name" value="ZF_RING_2"/>
    <property type="match status" value="1"/>
</dbReference>
<feature type="transmembrane region" description="Helical" evidence="6">
    <location>
        <begin position="307"/>
        <end position="329"/>
    </location>
</feature>
<feature type="region of interest" description="Disordered" evidence="5">
    <location>
        <begin position="26"/>
        <end position="107"/>
    </location>
</feature>
<keyword evidence="6" id="KW-0812">Transmembrane</keyword>
<dbReference type="EMBL" id="CP141888">
    <property type="protein sequence ID" value="WRT69308.1"/>
    <property type="molecule type" value="Genomic_DNA"/>
</dbReference>
<keyword evidence="6" id="KW-1133">Transmembrane helix</keyword>
<feature type="domain" description="RING-CH-type" evidence="8">
    <location>
        <begin position="108"/>
        <end position="176"/>
    </location>
</feature>
<reference evidence="9 10" key="1">
    <citation type="submission" date="2024-01" db="EMBL/GenBank/DDBJ databases">
        <title>Comparative genomics of Cryptococcus and Kwoniella reveals pathogenesis evolution and contrasting modes of karyotype evolution via chromosome fusion or intercentromeric recombination.</title>
        <authorList>
            <person name="Coelho M.A."/>
            <person name="David-Palma M."/>
            <person name="Shea T."/>
            <person name="Bowers K."/>
            <person name="McGinley-Smith S."/>
            <person name="Mohammad A.W."/>
            <person name="Gnirke A."/>
            <person name="Yurkov A.M."/>
            <person name="Nowrousian M."/>
            <person name="Sun S."/>
            <person name="Cuomo C.A."/>
            <person name="Heitman J."/>
        </authorList>
    </citation>
    <scope>NUCLEOTIDE SEQUENCE [LARGE SCALE GENOMIC DNA]</scope>
    <source>
        <strain evidence="9">CBS 11374</strain>
    </source>
</reference>
<feature type="compositionally biased region" description="Basic and acidic residues" evidence="5">
    <location>
        <begin position="67"/>
        <end position="76"/>
    </location>
</feature>
<proteinExistence type="predicted"/>
<dbReference type="SMART" id="SM00744">
    <property type="entry name" value="RINGv"/>
    <property type="match status" value="1"/>
</dbReference>
<sequence>MDQIHRQYFDQFPFVPNDPGIQVQVDMQDEENVENSLPSTPLDDSHFDHSLPGSTEDDDATSCQVNKDNEGAEDISRSGSTNTDEDGMDIPSNSKMTLETKEESQINDSDEEDRLCRICFSGQEEEVNSGKMISPCLCTGSMRHVHVNCLNAWRGTGTNAKAHMECPQCHYRYQLRRTLISGLATSRPILLLSTLISFVSLTLLLGQILHLVLHHSPTISRTLLSRTSRSPVTSIFDLMDDPYGAIDNGPVIVVGGGGALVWDIFIAAIQTFIGISERFSTYRNKLSSNLLISGPLTTFGFELVIRFLLGLAMLGSMSFLSLIFTLSLFGPLQLVNGLRGFGFLGNWGRRRVRTGGGGTNGNGNTSIGTIMIVLLVLIGAVNTLFQVYAGVRSVTHRLLLYVETQILEVNAEEIRQKRKEREKKKRQEKWWIRWFKDGQYMTIQGWKELYIRSSIQFDRLVERFSRGVEENDHQQ</sequence>
<gene>
    <name evidence="9" type="ORF">IL334_006292</name>
</gene>
<evidence type="ECO:0000256" key="4">
    <source>
        <dbReference type="PROSITE-ProRule" id="PRU00175"/>
    </source>
</evidence>
<feature type="transmembrane region" description="Helical" evidence="6">
    <location>
        <begin position="367"/>
        <end position="391"/>
    </location>
</feature>
<dbReference type="PROSITE" id="PS51292">
    <property type="entry name" value="ZF_RING_CH"/>
    <property type="match status" value="1"/>
</dbReference>
<dbReference type="InterPro" id="IPR001841">
    <property type="entry name" value="Znf_RING"/>
</dbReference>
<evidence type="ECO:0000313" key="9">
    <source>
        <dbReference type="EMBL" id="WRT69308.1"/>
    </source>
</evidence>
<protein>
    <recommendedName>
        <fullName evidence="11">RING-CH-type domain-containing protein</fullName>
    </recommendedName>
</protein>
<keyword evidence="6" id="KW-0472">Membrane</keyword>
<keyword evidence="2 4" id="KW-0863">Zinc-finger</keyword>
<evidence type="ECO:0000256" key="2">
    <source>
        <dbReference type="ARBA" id="ARBA00022771"/>
    </source>
</evidence>
<dbReference type="PANTHER" id="PTHR46347:SF1">
    <property type="entry name" value="RING_FYVE_PHD ZINC FINGER SUPERFAMILY PROTEIN"/>
    <property type="match status" value="1"/>
</dbReference>
<evidence type="ECO:0000313" key="10">
    <source>
        <dbReference type="Proteomes" id="UP001329825"/>
    </source>
</evidence>
<accession>A0ABZ1D5I6</accession>
<feature type="region of interest" description="Disordered" evidence="5">
    <location>
        <begin position="1"/>
        <end position="20"/>
    </location>
</feature>
<evidence type="ECO:0000256" key="1">
    <source>
        <dbReference type="ARBA" id="ARBA00022723"/>
    </source>
</evidence>
<dbReference type="SUPFAM" id="SSF57850">
    <property type="entry name" value="RING/U-box"/>
    <property type="match status" value="1"/>
</dbReference>
<dbReference type="RefSeq" id="XP_062794047.1">
    <property type="nucleotide sequence ID" value="XM_062937996.1"/>
</dbReference>
<keyword evidence="10" id="KW-1185">Reference proteome</keyword>
<dbReference type="PANTHER" id="PTHR46347">
    <property type="entry name" value="RING/FYVE/PHD ZINC FINGER SUPERFAMILY PROTEIN"/>
    <property type="match status" value="1"/>
</dbReference>
<feature type="transmembrane region" description="Helical" evidence="6">
    <location>
        <begin position="251"/>
        <end position="275"/>
    </location>
</feature>
<dbReference type="InterPro" id="IPR011016">
    <property type="entry name" value="Znf_RING-CH"/>
</dbReference>
<evidence type="ECO:0000259" key="8">
    <source>
        <dbReference type="PROSITE" id="PS51292"/>
    </source>
</evidence>
<dbReference type="InterPro" id="IPR013083">
    <property type="entry name" value="Znf_RING/FYVE/PHD"/>
</dbReference>
<evidence type="ECO:0008006" key="11">
    <source>
        <dbReference type="Google" id="ProtNLM"/>
    </source>
</evidence>
<dbReference type="CDD" id="cd16495">
    <property type="entry name" value="RING_CH-C4HC3_MARCH"/>
    <property type="match status" value="1"/>
</dbReference>
<evidence type="ECO:0000259" key="7">
    <source>
        <dbReference type="PROSITE" id="PS50089"/>
    </source>
</evidence>
<evidence type="ECO:0000256" key="6">
    <source>
        <dbReference type="SAM" id="Phobius"/>
    </source>
</evidence>
<dbReference type="GeneID" id="87958422"/>
<keyword evidence="3" id="KW-0862">Zinc</keyword>
<evidence type="ECO:0000256" key="5">
    <source>
        <dbReference type="SAM" id="MobiDB-lite"/>
    </source>
</evidence>
<evidence type="ECO:0000256" key="3">
    <source>
        <dbReference type="ARBA" id="ARBA00022833"/>
    </source>
</evidence>
<feature type="transmembrane region" description="Helical" evidence="6">
    <location>
        <begin position="189"/>
        <end position="213"/>
    </location>
</feature>
<keyword evidence="1" id="KW-0479">Metal-binding</keyword>
<dbReference type="Pfam" id="PF12906">
    <property type="entry name" value="RINGv"/>
    <property type="match status" value="1"/>
</dbReference>
<name>A0ABZ1D5I6_9TREE</name>
<feature type="domain" description="RING-type" evidence="7">
    <location>
        <begin position="116"/>
        <end position="170"/>
    </location>
</feature>
<dbReference type="Proteomes" id="UP001329825">
    <property type="component" value="Chromosome 8"/>
</dbReference>